<dbReference type="EMBL" id="ACKP02000027">
    <property type="protein sequence ID" value="EEX77145.1"/>
    <property type="molecule type" value="Genomic_DNA"/>
</dbReference>
<dbReference type="KEGG" id="ssg:Selsp_0132"/>
<dbReference type="HOGENOM" id="CLU_198854_4_1_9"/>
<organism evidence="3 4">
    <name type="scientific">Selenomonas sputigena (strain ATCC 35185 / DSM 20758 / CCUG 44933 / VPI D19B-28)</name>
    <dbReference type="NCBI Taxonomy" id="546271"/>
    <lineage>
        <taxon>Bacteria</taxon>
        <taxon>Bacillati</taxon>
        <taxon>Bacillota</taxon>
        <taxon>Negativicutes</taxon>
        <taxon>Selenomonadales</taxon>
        <taxon>Selenomonadaceae</taxon>
        <taxon>Selenomonas</taxon>
    </lineage>
</organism>
<dbReference type="AlphaFoldDB" id="C9LVI2"/>
<dbReference type="EMBL" id="CP002637">
    <property type="protein sequence ID" value="AEB99111.1"/>
    <property type="molecule type" value="Genomic_DNA"/>
</dbReference>
<feature type="transmembrane region" description="Helical" evidence="1">
    <location>
        <begin position="6"/>
        <end position="23"/>
    </location>
</feature>
<dbReference type="eggNOG" id="ENOG5033A90">
    <property type="taxonomic scope" value="Bacteria"/>
</dbReference>
<keyword evidence="1" id="KW-1133">Transmembrane helix</keyword>
<keyword evidence="5" id="KW-1185">Reference proteome</keyword>
<name>C9LVI2_SELS3</name>
<evidence type="ECO:0000313" key="5">
    <source>
        <dbReference type="Proteomes" id="UP000011124"/>
    </source>
</evidence>
<evidence type="ECO:0008006" key="6">
    <source>
        <dbReference type="Google" id="ProtNLM"/>
    </source>
</evidence>
<evidence type="ECO:0000256" key="1">
    <source>
        <dbReference type="SAM" id="Phobius"/>
    </source>
</evidence>
<protein>
    <recommendedName>
        <fullName evidence="6">YvrJ family protein</fullName>
    </recommendedName>
</protein>
<dbReference type="RefSeq" id="WP_006192773.1">
    <property type="nucleotide sequence ID" value="NC_015437.1"/>
</dbReference>
<keyword evidence="1" id="KW-0472">Membrane</keyword>
<keyword evidence="1" id="KW-0812">Transmembrane</keyword>
<dbReference type="OrthoDB" id="2662123at2"/>
<dbReference type="Proteomes" id="UP000011124">
    <property type="component" value="Chromosome"/>
</dbReference>
<sequence>MNDLLAAFGSYGFPMAVTAFLLVRIEGKLGALNDSVRELSGIIAKK</sequence>
<reference evidence="2 5" key="2">
    <citation type="submission" date="2011-04" db="EMBL/GenBank/DDBJ databases">
        <title>The complete genome of Selenomonas sputigena DSM 20758.</title>
        <authorList>
            <consortium name="US DOE Joint Genome Institute (JGI-PGF)"/>
            <person name="Lucas S."/>
            <person name="Copeland A."/>
            <person name="Lapidus A."/>
            <person name="Bruce D."/>
            <person name="Goodwin L."/>
            <person name="Pitluck S."/>
            <person name="Peters L."/>
            <person name="Kyrpides N."/>
            <person name="Mavromatis K."/>
            <person name="Ivanova N."/>
            <person name="Ovchinnikova G."/>
            <person name="Teshima H."/>
            <person name="Detter J.C."/>
            <person name="Tapia R."/>
            <person name="Han C."/>
            <person name="Land M."/>
            <person name="Hauser L."/>
            <person name="Markowitz V."/>
            <person name="Cheng J.-F."/>
            <person name="Hugenholtz P."/>
            <person name="Woyke T."/>
            <person name="Wu D."/>
            <person name="Gronow S."/>
            <person name="Wellnitz S."/>
            <person name="Schneider S."/>
            <person name="Klenk H.-P."/>
            <person name="Eisen J.A."/>
        </authorList>
    </citation>
    <scope>NUCLEOTIDE SEQUENCE [LARGE SCALE GENOMIC DNA]</scope>
    <source>
        <strain evidence="2">ATCC 35185</strain>
        <strain evidence="5">ATCC 35185 / DSM 20758 / VPI D19B-28</strain>
    </source>
</reference>
<evidence type="ECO:0000313" key="4">
    <source>
        <dbReference type="Proteomes" id="UP000003505"/>
    </source>
</evidence>
<dbReference type="Pfam" id="PF12841">
    <property type="entry name" value="YvrJ"/>
    <property type="match status" value="1"/>
</dbReference>
<accession>C9LVI2</accession>
<evidence type="ECO:0000313" key="3">
    <source>
        <dbReference type="EMBL" id="EEX77145.1"/>
    </source>
</evidence>
<gene>
    <name evidence="2" type="ordered locus">Selsp_0132</name>
    <name evidence="3" type="ORF">SELSPUOL_01476</name>
</gene>
<dbReference type="Proteomes" id="UP000003505">
    <property type="component" value="Unassembled WGS sequence"/>
</dbReference>
<evidence type="ECO:0000313" key="2">
    <source>
        <dbReference type="EMBL" id="AEB99111.1"/>
    </source>
</evidence>
<reference evidence="3 4" key="1">
    <citation type="submission" date="2009-09" db="EMBL/GenBank/DDBJ databases">
        <authorList>
            <person name="Weinstock G."/>
            <person name="Sodergren E."/>
            <person name="Clifton S."/>
            <person name="Fulton L."/>
            <person name="Fulton B."/>
            <person name="Courtney L."/>
            <person name="Fronick C."/>
            <person name="Harrison M."/>
            <person name="Strong C."/>
            <person name="Farmer C."/>
            <person name="Delahaunty K."/>
            <person name="Markovic C."/>
            <person name="Hall O."/>
            <person name="Minx P."/>
            <person name="Tomlinson C."/>
            <person name="Mitreva M."/>
            <person name="Nelson J."/>
            <person name="Hou S."/>
            <person name="Wollam A."/>
            <person name="Pepin K.H."/>
            <person name="Johnson M."/>
            <person name="Bhonagiri V."/>
            <person name="Nash W.E."/>
            <person name="Warren W."/>
            <person name="Chinwalla A."/>
            <person name="Mardis E.R."/>
            <person name="Wilson R.K."/>
        </authorList>
    </citation>
    <scope>NUCLEOTIDE SEQUENCE [LARGE SCALE GENOMIC DNA]</scope>
    <source>
        <strain evidence="3">ATCC 35185</strain>
        <strain evidence="4">ATCC 35185 / DSM 20758 / VPI D19B-28</strain>
    </source>
</reference>
<proteinExistence type="predicted"/>
<dbReference type="InterPro" id="IPR024419">
    <property type="entry name" value="YvrJ"/>
</dbReference>